<gene>
    <name evidence="4" type="ORF">BCF74_12521</name>
</gene>
<dbReference type="InterPro" id="IPR000182">
    <property type="entry name" value="GNAT_dom"/>
</dbReference>
<dbReference type="PANTHER" id="PTHR43877">
    <property type="entry name" value="AMINOALKYLPHOSPHONATE N-ACETYLTRANSFERASE-RELATED-RELATED"/>
    <property type="match status" value="1"/>
</dbReference>
<dbReference type="OrthoDB" id="4936934at2"/>
<dbReference type="GO" id="GO:0016747">
    <property type="term" value="F:acyltransferase activity, transferring groups other than amino-acyl groups"/>
    <property type="evidence" value="ECO:0007669"/>
    <property type="project" value="InterPro"/>
</dbReference>
<dbReference type="InterPro" id="IPR050832">
    <property type="entry name" value="Bact_Acetyltransf"/>
</dbReference>
<dbReference type="Pfam" id="PF00583">
    <property type="entry name" value="Acetyltransf_1"/>
    <property type="match status" value="1"/>
</dbReference>
<keyword evidence="2" id="KW-0012">Acyltransferase</keyword>
<protein>
    <submittedName>
        <fullName evidence="4">Acetyltransferase (GNAT) family protein</fullName>
    </submittedName>
</protein>
<dbReference type="Proteomes" id="UP000237822">
    <property type="component" value="Unassembled WGS sequence"/>
</dbReference>
<evidence type="ECO:0000313" key="4">
    <source>
        <dbReference type="EMBL" id="PRY54112.1"/>
    </source>
</evidence>
<dbReference type="PROSITE" id="PS51186">
    <property type="entry name" value="GNAT"/>
    <property type="match status" value="1"/>
</dbReference>
<dbReference type="CDD" id="cd04301">
    <property type="entry name" value="NAT_SF"/>
    <property type="match status" value="1"/>
</dbReference>
<evidence type="ECO:0000313" key="5">
    <source>
        <dbReference type="Proteomes" id="UP000237822"/>
    </source>
</evidence>
<evidence type="ECO:0000259" key="3">
    <source>
        <dbReference type="PROSITE" id="PS51186"/>
    </source>
</evidence>
<sequence>MSEPSRSEAVAVELVTDDAALDDVVALRLAWKPASSDAAADALADDERRWWRTNGAGRRAWIARRVANAAIFERMPVPGRGSARWAYVANVFVLPEHRRQGVAAALMQEIVRWAREEGMVRIVLAPSEMSVPFYASLGFRPADDLMRLDLA</sequence>
<keyword evidence="1 4" id="KW-0808">Transferase</keyword>
<organism evidence="4 5">
    <name type="scientific">Knoellia remsis</name>
    <dbReference type="NCBI Taxonomy" id="407159"/>
    <lineage>
        <taxon>Bacteria</taxon>
        <taxon>Bacillati</taxon>
        <taxon>Actinomycetota</taxon>
        <taxon>Actinomycetes</taxon>
        <taxon>Micrococcales</taxon>
        <taxon>Intrasporangiaceae</taxon>
        <taxon>Knoellia</taxon>
    </lineage>
</organism>
<dbReference type="SUPFAM" id="SSF55729">
    <property type="entry name" value="Acyl-CoA N-acyltransferases (Nat)"/>
    <property type="match status" value="1"/>
</dbReference>
<dbReference type="AlphaFoldDB" id="A0A2T0U8B9"/>
<proteinExistence type="predicted"/>
<evidence type="ECO:0000256" key="1">
    <source>
        <dbReference type="ARBA" id="ARBA00022679"/>
    </source>
</evidence>
<evidence type="ECO:0000256" key="2">
    <source>
        <dbReference type="ARBA" id="ARBA00023315"/>
    </source>
</evidence>
<comment type="caution">
    <text evidence="4">The sequence shown here is derived from an EMBL/GenBank/DDBJ whole genome shotgun (WGS) entry which is preliminary data.</text>
</comment>
<accession>A0A2T0U8B9</accession>
<dbReference type="RefSeq" id="WP_106298517.1">
    <property type="nucleotide sequence ID" value="NZ_PVTI01000025.1"/>
</dbReference>
<dbReference type="InterPro" id="IPR016181">
    <property type="entry name" value="Acyl_CoA_acyltransferase"/>
</dbReference>
<keyword evidence="5" id="KW-1185">Reference proteome</keyword>
<dbReference type="EMBL" id="PVTI01000025">
    <property type="protein sequence ID" value="PRY54112.1"/>
    <property type="molecule type" value="Genomic_DNA"/>
</dbReference>
<name>A0A2T0U8B9_9MICO</name>
<dbReference type="Gene3D" id="3.40.630.30">
    <property type="match status" value="1"/>
</dbReference>
<reference evidence="4 5" key="1">
    <citation type="submission" date="2018-03" db="EMBL/GenBank/DDBJ databases">
        <title>Genomic Encyclopedia of Archaeal and Bacterial Type Strains, Phase II (KMG-II): from individual species to whole genera.</title>
        <authorList>
            <person name="Goeker M."/>
        </authorList>
    </citation>
    <scope>NUCLEOTIDE SEQUENCE [LARGE SCALE GENOMIC DNA]</scope>
    <source>
        <strain evidence="4 5">ATCC BAA-1496</strain>
    </source>
</reference>
<feature type="domain" description="N-acetyltransferase" evidence="3">
    <location>
        <begin position="10"/>
        <end position="151"/>
    </location>
</feature>